<feature type="compositionally biased region" description="Polar residues" evidence="1">
    <location>
        <begin position="190"/>
        <end position="202"/>
    </location>
</feature>
<gene>
    <name evidence="2" type="ORF">PCOR1329_LOCUS80565</name>
</gene>
<feature type="non-terminal residue" evidence="2">
    <location>
        <position position="1"/>
    </location>
</feature>
<accession>A0ABN9XYK6</accession>
<evidence type="ECO:0000313" key="2">
    <source>
        <dbReference type="EMBL" id="CAK0904605.1"/>
    </source>
</evidence>
<feature type="compositionally biased region" description="Basic and acidic residues" evidence="1">
    <location>
        <begin position="136"/>
        <end position="147"/>
    </location>
</feature>
<comment type="caution">
    <text evidence="2">The sequence shown here is derived from an EMBL/GenBank/DDBJ whole genome shotgun (WGS) entry which is preliminary data.</text>
</comment>
<protein>
    <submittedName>
        <fullName evidence="2">Uncharacterized protein</fullName>
    </submittedName>
</protein>
<dbReference type="EMBL" id="CAUYUJ010021426">
    <property type="protein sequence ID" value="CAK0904605.1"/>
    <property type="molecule type" value="Genomic_DNA"/>
</dbReference>
<dbReference type="Proteomes" id="UP001189429">
    <property type="component" value="Unassembled WGS sequence"/>
</dbReference>
<evidence type="ECO:0000313" key="3">
    <source>
        <dbReference type="Proteomes" id="UP001189429"/>
    </source>
</evidence>
<name>A0ABN9XYK6_9DINO</name>
<sequence>DRGTVSHKTKGGEQKWRCTDCNAFRGKRDRWFRDEPILKAEWQRMPVEKRNEWINEHRDHPEGLLSALQTKVCETQRTHESEERAGSGTYFDEADIREKYKRKPDVAQSIIDNADRFVCQVAKRTMFEDIDYTRVRRQGESKEKVRSMELATEQSLKKQKIGRELKDDGGPADGADVDGRGGRRPKATKSQKPLTEQQKGTLQKSKDVVTKLLATLSECIKKADEENELEYIPKYVATGCAAAVTEANVVVSDIDVVLAEGREQTPEFKLGVLTAKISVAKTKLKEMHRRMLVQREEAAQAKAADTVSMPVGGA</sequence>
<feature type="region of interest" description="Disordered" evidence="1">
    <location>
        <begin position="136"/>
        <end position="202"/>
    </location>
</feature>
<evidence type="ECO:0000256" key="1">
    <source>
        <dbReference type="SAM" id="MobiDB-lite"/>
    </source>
</evidence>
<reference evidence="2" key="1">
    <citation type="submission" date="2023-10" db="EMBL/GenBank/DDBJ databases">
        <authorList>
            <person name="Chen Y."/>
            <person name="Shah S."/>
            <person name="Dougan E. K."/>
            <person name="Thang M."/>
            <person name="Chan C."/>
        </authorList>
    </citation>
    <scope>NUCLEOTIDE SEQUENCE [LARGE SCALE GENOMIC DNA]</scope>
</reference>
<keyword evidence="3" id="KW-1185">Reference proteome</keyword>
<organism evidence="2 3">
    <name type="scientific">Prorocentrum cordatum</name>
    <dbReference type="NCBI Taxonomy" id="2364126"/>
    <lineage>
        <taxon>Eukaryota</taxon>
        <taxon>Sar</taxon>
        <taxon>Alveolata</taxon>
        <taxon>Dinophyceae</taxon>
        <taxon>Prorocentrales</taxon>
        <taxon>Prorocentraceae</taxon>
        <taxon>Prorocentrum</taxon>
    </lineage>
</organism>
<proteinExistence type="predicted"/>